<comment type="similarity">
    <text evidence="5">Belongs to the AcnX type II large subunit family.</text>
</comment>
<comment type="catalytic activity">
    <reaction evidence="3">
        <text>(R)-5-phosphomevalonate = (2E)-3-methyl-5-phosphooxypent-2-enoate + H2O</text>
        <dbReference type="Rhea" id="RHEA:78975"/>
        <dbReference type="ChEBI" id="CHEBI:15377"/>
        <dbReference type="ChEBI" id="CHEBI:58146"/>
        <dbReference type="ChEBI" id="CHEBI:229665"/>
        <dbReference type="EC" id="4.2.1.182"/>
    </reaction>
    <physiologicalReaction direction="left-to-right" evidence="3">
        <dbReference type="Rhea" id="RHEA:78976"/>
    </physiologicalReaction>
</comment>
<evidence type="ECO:0000256" key="6">
    <source>
        <dbReference type="ARBA" id="ARBA00046520"/>
    </source>
</evidence>
<evidence type="ECO:0000313" key="10">
    <source>
        <dbReference type="EMBL" id="RLE50727.1"/>
    </source>
</evidence>
<dbReference type="GO" id="GO:0016829">
    <property type="term" value="F:lyase activity"/>
    <property type="evidence" value="ECO:0007669"/>
    <property type="project" value="UniProtKB-KW"/>
</dbReference>
<dbReference type="GO" id="GO:0046872">
    <property type="term" value="F:metal ion binding"/>
    <property type="evidence" value="ECO:0007669"/>
    <property type="project" value="UniProtKB-KW"/>
</dbReference>
<dbReference type="Proteomes" id="UP000272051">
    <property type="component" value="Unassembled WGS sequence"/>
</dbReference>
<comment type="subunit">
    <text evidence="6">Heterodimer composed of a large subunit (PMDh-L) and a small subunit (PMDh-S).</text>
</comment>
<evidence type="ECO:0000256" key="8">
    <source>
        <dbReference type="ARBA" id="ARBA00047196"/>
    </source>
</evidence>
<evidence type="ECO:0000313" key="13">
    <source>
        <dbReference type="Proteomes" id="UP000278475"/>
    </source>
</evidence>
<evidence type="ECO:0000259" key="9">
    <source>
        <dbReference type="Pfam" id="PF04412"/>
    </source>
</evidence>
<evidence type="ECO:0000256" key="1">
    <source>
        <dbReference type="ARBA" id="ARBA00023004"/>
    </source>
</evidence>
<evidence type="ECO:0000256" key="7">
    <source>
        <dbReference type="ARBA" id="ARBA00047176"/>
    </source>
</evidence>
<evidence type="ECO:0000256" key="4">
    <source>
        <dbReference type="ARBA" id="ARBA00045299"/>
    </source>
</evidence>
<dbReference type="AlphaFoldDB" id="A0A497EU02"/>
<dbReference type="EC" id="4.2.1.182" evidence="7"/>
<reference evidence="12 13" key="1">
    <citation type="submission" date="2018-06" db="EMBL/GenBank/DDBJ databases">
        <title>Extensive metabolic versatility and redundancy in microbially diverse, dynamic hydrothermal sediments.</title>
        <authorList>
            <person name="Dombrowski N."/>
            <person name="Teske A."/>
            <person name="Baker B.J."/>
        </authorList>
    </citation>
    <scope>NUCLEOTIDE SEQUENCE [LARGE SCALE GENOMIC DNA]</scope>
    <source>
        <strain evidence="11">B34_G17</strain>
        <strain evidence="10">B66_G16</strain>
    </source>
</reference>
<protein>
    <recommendedName>
        <fullName evidence="8">Phosphomevalonate dehydratase large subunit</fullName>
        <ecNumber evidence="7">4.2.1.182</ecNumber>
    </recommendedName>
</protein>
<dbReference type="Gene3D" id="3.30.499.10">
    <property type="entry name" value="Aconitase, domain 3"/>
    <property type="match status" value="1"/>
</dbReference>
<evidence type="ECO:0000313" key="12">
    <source>
        <dbReference type="Proteomes" id="UP000272051"/>
    </source>
</evidence>
<organism evidence="10 13">
    <name type="scientific">Thermoproteota archaeon</name>
    <dbReference type="NCBI Taxonomy" id="2056631"/>
    <lineage>
        <taxon>Archaea</taxon>
        <taxon>Thermoproteota</taxon>
    </lineage>
</organism>
<dbReference type="Pfam" id="PF04412">
    <property type="entry name" value="AcnX"/>
    <property type="match status" value="1"/>
</dbReference>
<dbReference type="PANTHER" id="PTHR36577:SF3">
    <property type="entry name" value="DUF521 DOMAIN PROTEIN (AFU_ORTHOLOGUE AFUA_6G00490)"/>
    <property type="match status" value="1"/>
</dbReference>
<gene>
    <name evidence="10" type="ORF">DRJ31_00080</name>
    <name evidence="11" type="ORF">DRJ33_00535</name>
</gene>
<comment type="caution">
    <text evidence="10">The sequence shown here is derived from an EMBL/GenBank/DDBJ whole genome shotgun (WGS) entry which is preliminary data.</text>
</comment>
<dbReference type="EMBL" id="QMQX01000005">
    <property type="protein sequence ID" value="RLE53627.1"/>
    <property type="molecule type" value="Genomic_DNA"/>
</dbReference>
<evidence type="ECO:0000256" key="3">
    <source>
        <dbReference type="ARBA" id="ARBA00045120"/>
    </source>
</evidence>
<comment type="function">
    <text evidence="4">Component of a hydro-lyase that catalyzes the dehydration of mevalonate 5-phosphate (MVA5P) to form trans-anhydromevalonate 5-phosphate (tAHMP). Involved in the archaeal mevalonate (MVA) pathway, which provides fundamental precursors for isoprenoid biosynthesis, such as isopentenyl diphosphate (IPP) and dimethylallyl diphosphate (DMAPP).</text>
</comment>
<evidence type="ECO:0000256" key="5">
    <source>
        <dbReference type="ARBA" id="ARBA00046333"/>
    </source>
</evidence>
<name>A0A497EU02_9CREN</name>
<dbReference type="CDD" id="cd01355">
    <property type="entry name" value="AcnX"/>
    <property type="match status" value="1"/>
</dbReference>
<keyword evidence="2" id="KW-0456">Lyase</keyword>
<feature type="domain" description="Phosphomevalonate dehydratase large subunit-like" evidence="9">
    <location>
        <begin position="1"/>
        <end position="384"/>
    </location>
</feature>
<evidence type="ECO:0000256" key="2">
    <source>
        <dbReference type="ARBA" id="ARBA00023239"/>
    </source>
</evidence>
<keyword evidence="1" id="KW-0408">Iron</keyword>
<dbReference type="InterPro" id="IPR036008">
    <property type="entry name" value="Aconitase_4Fe-4S_dom"/>
</dbReference>
<sequence length="391" mass="43449">MYLTRDEEKALNGEFGEAVKKAMELLVALGEVLGADRLIEVKSVHISGVSYRNIGDAGLEFLEDLVNLGAKVKVKATVNPAGMDLRRWRDMRISKPFAKKQLMVVRCFSKMGVENTFTCTPYLASNKPLAGDHVAWAESSAVVFANSVLGARTNRESGFSALASALTGKTPFYGLHIDSLREPTLHVKLNFKPTNASEYSLLGYMVGMKADEVISVDAEVVKVPTDYLKAFSAGLATAGRVAMFRSDQRAREKISIDYQDFKRLKEQIWLREEDIDYAFIGCPHTSITELEEVAILLKDRKVKDDVALWIFTSRHTYRKAVRKGIVQVIEKSGAKVFKDTCMVVSPLDEMGIRNVVVNSAKAYHYIKNSFPNIKAYFADLKTLIAAVVESG</sequence>
<dbReference type="InterPro" id="IPR007506">
    <property type="entry name" value="PMDh-L-like_dom"/>
</dbReference>
<proteinExistence type="inferred from homology"/>
<dbReference type="PANTHER" id="PTHR36577">
    <property type="entry name" value="DUF521 DOMAIN PROTEIN (AFU_ORTHOLOGUE AFUA_6G00490)"/>
    <property type="match status" value="1"/>
</dbReference>
<dbReference type="InterPro" id="IPR015931">
    <property type="entry name" value="Acnase/IPM_dHydase_lsu_aba_1/3"/>
</dbReference>
<dbReference type="GO" id="GO:0051536">
    <property type="term" value="F:iron-sulfur cluster binding"/>
    <property type="evidence" value="ECO:0007669"/>
    <property type="project" value="UniProtKB-KW"/>
</dbReference>
<dbReference type="Proteomes" id="UP000278475">
    <property type="component" value="Unassembled WGS sequence"/>
</dbReference>
<accession>A0A497EU02</accession>
<dbReference type="EMBL" id="QMQV01000001">
    <property type="protein sequence ID" value="RLE50727.1"/>
    <property type="molecule type" value="Genomic_DNA"/>
</dbReference>
<dbReference type="SUPFAM" id="SSF53732">
    <property type="entry name" value="Aconitase iron-sulfur domain"/>
    <property type="match status" value="1"/>
</dbReference>
<evidence type="ECO:0000313" key="11">
    <source>
        <dbReference type="EMBL" id="RLE53627.1"/>
    </source>
</evidence>